<reference evidence="2 3" key="1">
    <citation type="submission" date="2024-02" db="EMBL/GenBank/DDBJ databases">
        <title>Adaptive strategies in a cosmopolitan and abundant soil bacterium.</title>
        <authorList>
            <person name="Carini P."/>
        </authorList>
    </citation>
    <scope>NUCLEOTIDE SEQUENCE [LARGE SCALE GENOMIC DNA]</scope>
    <source>
        <strain evidence="2 3">AZCC 1608</strain>
    </source>
</reference>
<dbReference type="PROSITE" id="PS50075">
    <property type="entry name" value="CARRIER"/>
    <property type="match status" value="1"/>
</dbReference>
<accession>A0ABU8BCT1</accession>
<dbReference type="Pfam" id="PF00550">
    <property type="entry name" value="PP-binding"/>
    <property type="match status" value="1"/>
</dbReference>
<sequence length="110" mass="12136">MQSAIFASTTIVPFHAMYGVEMQYLSASVQDRVLFVVRSVLEQNAITADVHPESRLVDIGLDSMDMVALMLKVEAEFDLTLPQPEITPENFQSVKTLERLILNQLGPGAG</sequence>
<dbReference type="EMBL" id="JAZHRV010000001">
    <property type="protein sequence ID" value="MEH2556350.1"/>
    <property type="molecule type" value="Genomic_DNA"/>
</dbReference>
<dbReference type="InterPro" id="IPR009081">
    <property type="entry name" value="PP-bd_ACP"/>
</dbReference>
<evidence type="ECO:0000259" key="1">
    <source>
        <dbReference type="PROSITE" id="PS50075"/>
    </source>
</evidence>
<dbReference type="Proteomes" id="UP001364224">
    <property type="component" value="Unassembled WGS sequence"/>
</dbReference>
<proteinExistence type="predicted"/>
<comment type="caution">
    <text evidence="2">The sequence shown here is derived from an EMBL/GenBank/DDBJ whole genome shotgun (WGS) entry which is preliminary data.</text>
</comment>
<dbReference type="InterPro" id="IPR036736">
    <property type="entry name" value="ACP-like_sf"/>
</dbReference>
<evidence type="ECO:0000313" key="2">
    <source>
        <dbReference type="EMBL" id="MEH2556350.1"/>
    </source>
</evidence>
<gene>
    <name evidence="2" type="ORF">V1286_003879</name>
</gene>
<organism evidence="2 3">
    <name type="scientific">Bradyrhizobium algeriense</name>
    <dbReference type="NCBI Taxonomy" id="634784"/>
    <lineage>
        <taxon>Bacteria</taxon>
        <taxon>Pseudomonadati</taxon>
        <taxon>Pseudomonadota</taxon>
        <taxon>Alphaproteobacteria</taxon>
        <taxon>Hyphomicrobiales</taxon>
        <taxon>Nitrobacteraceae</taxon>
        <taxon>Bradyrhizobium</taxon>
    </lineage>
</organism>
<keyword evidence="3" id="KW-1185">Reference proteome</keyword>
<dbReference type="Gene3D" id="1.10.1200.10">
    <property type="entry name" value="ACP-like"/>
    <property type="match status" value="1"/>
</dbReference>
<dbReference type="SUPFAM" id="SSF47336">
    <property type="entry name" value="ACP-like"/>
    <property type="match status" value="1"/>
</dbReference>
<evidence type="ECO:0000313" key="3">
    <source>
        <dbReference type="Proteomes" id="UP001364224"/>
    </source>
</evidence>
<name>A0ABU8BCT1_9BRAD</name>
<protein>
    <submittedName>
        <fullName evidence="2">Acyl carrier protein</fullName>
    </submittedName>
</protein>
<feature type="domain" description="Carrier" evidence="1">
    <location>
        <begin position="27"/>
        <end position="105"/>
    </location>
</feature>